<keyword evidence="4" id="KW-0272">Extracellular matrix</keyword>
<dbReference type="OMA" id="LICRFGF"/>
<dbReference type="InterPro" id="IPR052235">
    <property type="entry name" value="Nephronectin_domain"/>
</dbReference>
<dbReference type="PANTHER" id="PTHR24050">
    <property type="entry name" value="PA14 DOMAIN-CONTAINING PROTEIN"/>
    <property type="match status" value="1"/>
</dbReference>
<feature type="domain" description="EGF-like" evidence="13">
    <location>
        <begin position="174"/>
        <end position="212"/>
    </location>
</feature>
<dbReference type="Bgee" id="ENSGGOG00000004374">
    <property type="expression patterns" value="Expressed in heart and 5 other cell types or tissues"/>
</dbReference>
<evidence type="ECO:0000313" key="15">
    <source>
        <dbReference type="Proteomes" id="UP000001519"/>
    </source>
</evidence>
<dbReference type="GO" id="GO:0042803">
    <property type="term" value="F:protein homodimerization activity"/>
    <property type="evidence" value="ECO:0007669"/>
    <property type="project" value="Ensembl"/>
</dbReference>
<keyword evidence="15" id="KW-1185">Reference proteome</keyword>
<evidence type="ECO:0000256" key="4">
    <source>
        <dbReference type="ARBA" id="ARBA00022530"/>
    </source>
</evidence>
<dbReference type="SMART" id="SM00181">
    <property type="entry name" value="EGF"/>
    <property type="match status" value="5"/>
</dbReference>
<dbReference type="Ensembl" id="ENSGGOT00000053556.1">
    <property type="protein sequence ID" value="ENSGGOP00000030315.1"/>
    <property type="gene ID" value="ENSGGOG00000004374.3"/>
</dbReference>
<dbReference type="CDD" id="cd00054">
    <property type="entry name" value="EGF_CA"/>
    <property type="match status" value="1"/>
</dbReference>
<evidence type="ECO:0000256" key="2">
    <source>
        <dbReference type="ARBA" id="ARBA00006127"/>
    </source>
</evidence>
<dbReference type="FunFam" id="2.10.25.10:FF:000367">
    <property type="entry name" value="EGF-containing fibulin-like extracellular matrix protein 2"/>
    <property type="match status" value="1"/>
</dbReference>
<evidence type="ECO:0000256" key="9">
    <source>
        <dbReference type="ARBA" id="ARBA00023157"/>
    </source>
</evidence>
<reference evidence="14 15" key="2">
    <citation type="journal article" date="2012" name="Nature">
        <title>Insights into hominid evolution from the gorilla genome sequence.</title>
        <authorList>
            <person name="Scally A."/>
            <person name="Dutheil J.Y."/>
            <person name="Hillier L.W."/>
            <person name="Jordan G.E."/>
            <person name="Goodhead I."/>
            <person name="Herrero J."/>
            <person name="Hobolth A."/>
            <person name="Lappalainen T."/>
            <person name="Mailund T."/>
            <person name="Marques-Bonet T."/>
            <person name="McCarthy S."/>
            <person name="Montgomery S.H."/>
            <person name="Schwalie P.C."/>
            <person name="Tang Y.A."/>
            <person name="Ward M.C."/>
            <person name="Xue Y."/>
            <person name="Yngvadottir B."/>
            <person name="Alkan C."/>
            <person name="Andersen L.N."/>
            <person name="Ayub Q."/>
            <person name="Ball E.V."/>
            <person name="Beal K."/>
            <person name="Bradley B.J."/>
            <person name="Chen Y."/>
            <person name="Clee C.M."/>
            <person name="Fitzgerald S."/>
            <person name="Graves T.A."/>
            <person name="Gu Y."/>
            <person name="Heath P."/>
            <person name="Heger A."/>
            <person name="Karakoc E."/>
            <person name="Kolb-Kokocinski A."/>
            <person name="Laird G.K."/>
            <person name="Lunter G."/>
            <person name="Meader S."/>
            <person name="Mort M."/>
            <person name="Mullikin J.C."/>
            <person name="Munch K."/>
            <person name="O'Connor T.D."/>
            <person name="Phillips A.D."/>
            <person name="Prado-Martinez J."/>
            <person name="Rogers A.S."/>
            <person name="Sajjadian S."/>
            <person name="Schmidt D."/>
            <person name="Shaw K."/>
            <person name="Simpson J.T."/>
            <person name="Stenson P.D."/>
            <person name="Turner D.J."/>
            <person name="Vigilant L."/>
            <person name="Vilella A.J."/>
            <person name="Whitener W."/>
            <person name="Zhu B."/>
            <person name="Cooper D.N."/>
            <person name="de Jong P."/>
            <person name="Dermitzakis E.T."/>
            <person name="Eichler E.E."/>
            <person name="Flicek P."/>
            <person name="Goldman N."/>
            <person name="Mundy N.I."/>
            <person name="Ning Z."/>
            <person name="Odom D.T."/>
            <person name="Ponting C.P."/>
            <person name="Quail M.A."/>
            <person name="Ryder O.A."/>
            <person name="Searle S.M."/>
            <person name="Warren W.C."/>
            <person name="Wilson R.K."/>
            <person name="Schierup M.H."/>
            <person name="Rogers J."/>
            <person name="Tyler-Smith C."/>
            <person name="Durbin R."/>
        </authorList>
    </citation>
    <scope>NUCLEOTIDE SEQUENCE [LARGE SCALE GENOMIC DNA]</scope>
</reference>
<dbReference type="FunCoup" id="A0A2I2Y5Y4">
    <property type="interactions" value="176"/>
</dbReference>
<dbReference type="InterPro" id="IPR026823">
    <property type="entry name" value="cEGF"/>
</dbReference>
<reference evidence="14" key="4">
    <citation type="submission" date="2025-09" db="UniProtKB">
        <authorList>
            <consortium name="Ensembl"/>
        </authorList>
    </citation>
    <scope>IDENTIFICATION</scope>
</reference>
<keyword evidence="6 12" id="KW-0732">Signal</keyword>
<dbReference type="InterPro" id="IPR000152">
    <property type="entry name" value="EGF-type_Asp/Asn_hydroxyl_site"/>
</dbReference>
<feature type="domain" description="EGF-like" evidence="13">
    <location>
        <begin position="265"/>
        <end position="304"/>
    </location>
</feature>
<feature type="domain" description="EGF-like" evidence="13">
    <location>
        <begin position="226"/>
        <end position="264"/>
    </location>
</feature>
<feature type="signal peptide" evidence="12">
    <location>
        <begin position="1"/>
        <end position="25"/>
    </location>
</feature>
<dbReference type="AlphaFoldDB" id="A0A2I2Y5Y4"/>
<dbReference type="Pfam" id="PF22914">
    <property type="entry name" value="Fibulin_C"/>
    <property type="match status" value="1"/>
</dbReference>
<evidence type="ECO:0000313" key="14">
    <source>
        <dbReference type="Ensembl" id="ENSGGOP00000030315.1"/>
    </source>
</evidence>
<comment type="subcellular location">
    <subcellularLocation>
        <location evidence="1">Secreted</location>
        <location evidence="1">Extracellular space</location>
        <location evidence="1">Extracellular matrix</location>
    </subcellularLocation>
</comment>
<dbReference type="SUPFAM" id="SSF57184">
    <property type="entry name" value="Growth factor receptor domain"/>
    <property type="match status" value="2"/>
</dbReference>
<evidence type="ECO:0000256" key="8">
    <source>
        <dbReference type="ARBA" id="ARBA00022837"/>
    </source>
</evidence>
<dbReference type="Pfam" id="PF12662">
    <property type="entry name" value="cEGF"/>
    <property type="match status" value="3"/>
</dbReference>
<dbReference type="PROSITE" id="PS50026">
    <property type="entry name" value="EGF_3"/>
    <property type="match status" value="4"/>
</dbReference>
<dbReference type="SMART" id="SM00179">
    <property type="entry name" value="EGF_CA"/>
    <property type="match status" value="6"/>
</dbReference>
<organism evidence="14 15">
    <name type="scientific">Gorilla gorilla gorilla</name>
    <name type="common">Western lowland gorilla</name>
    <dbReference type="NCBI Taxonomy" id="9595"/>
    <lineage>
        <taxon>Eukaryota</taxon>
        <taxon>Metazoa</taxon>
        <taxon>Chordata</taxon>
        <taxon>Craniata</taxon>
        <taxon>Vertebrata</taxon>
        <taxon>Euteleostomi</taxon>
        <taxon>Mammalia</taxon>
        <taxon>Eutheria</taxon>
        <taxon>Euarchontoglires</taxon>
        <taxon>Primates</taxon>
        <taxon>Haplorrhini</taxon>
        <taxon>Catarrhini</taxon>
        <taxon>Hominidae</taxon>
        <taxon>Gorilla</taxon>
    </lineage>
</organism>
<dbReference type="GO" id="GO:0005509">
    <property type="term" value="F:calcium ion binding"/>
    <property type="evidence" value="ECO:0007669"/>
    <property type="project" value="InterPro"/>
</dbReference>
<dbReference type="InterPro" id="IPR001881">
    <property type="entry name" value="EGF-like_Ca-bd_dom"/>
</dbReference>
<gene>
    <name evidence="14" type="primary">FBLN5</name>
</gene>
<evidence type="ECO:0000256" key="1">
    <source>
        <dbReference type="ARBA" id="ARBA00004498"/>
    </source>
</evidence>
<dbReference type="Pfam" id="PF07645">
    <property type="entry name" value="EGF_CA"/>
    <property type="match status" value="2"/>
</dbReference>
<name>A0A2I2Y5Y4_GORGO</name>
<evidence type="ECO:0000256" key="11">
    <source>
        <dbReference type="PROSITE-ProRule" id="PRU00076"/>
    </source>
</evidence>
<proteinExistence type="inferred from homology"/>
<dbReference type="FunFam" id="2.10.25.10:FF:000487">
    <property type="entry name" value="Fibulin 5"/>
    <property type="match status" value="1"/>
</dbReference>
<evidence type="ECO:0000256" key="7">
    <source>
        <dbReference type="ARBA" id="ARBA00022737"/>
    </source>
</evidence>
<evidence type="ECO:0000256" key="3">
    <source>
        <dbReference type="ARBA" id="ARBA00022525"/>
    </source>
</evidence>
<dbReference type="GO" id="GO:0031012">
    <property type="term" value="C:extracellular matrix"/>
    <property type="evidence" value="ECO:0007669"/>
    <property type="project" value="Ensembl"/>
</dbReference>
<accession>A0A2I2Y5Y4</accession>
<comment type="caution">
    <text evidence="11">Lacks conserved residue(s) required for the propagation of feature annotation.</text>
</comment>
<sequence length="506" mass="56163">MPGKFLILTVTILALCLPSPGNAQAQCTNGFDLDRQSGHHCGSFTGVEAISLLLPRLECNGAISAHCNLCLPGSRDSSASTSQVAGITDIDECRTIPEACRGDMMCVNQNGGYLCIPRTNPVYRGPYSNPYSTPYSGPYPAAAPPLSAPNYPTISRPLICRFGYQMDESNQCVDVDECATDSHQCNPTQICINTEGGYTCSCTDGYWLLEGHEETCLTLLAFLFPDIDECRYGYCQQLCANVPGSYSCTCNPGFTLNEDGRSCQDVNECATENPCVQTCVNTYGSFICRCDPGYELEEDGVHCSDMDECSFSEFLCQHECVNQPGTYFCSCPPGYILLDDNRSCQDINECEHRNHTCNLQQTCYNLQGGFKCIDPIRCEEPYLRISDNRCMCPAENPGCRDQPFTILYRDMDVVSGRSVPADIFQMQATTRYPGAYYIFQIKSGNEGREFYMRQTGPISATLVMTRPIKGPREIQLDLEMITVNTVINFRGSSVIRLRIYVSQYPF</sequence>
<dbReference type="FunFam" id="2.10.25.10:FF:000038">
    <property type="entry name" value="Fibrillin 2"/>
    <property type="match status" value="1"/>
</dbReference>
<reference evidence="15" key="1">
    <citation type="submission" date="2011-05" db="EMBL/GenBank/DDBJ databases">
        <title>Insights into the evolution of the great apes provided by the gorilla genome.</title>
        <authorList>
            <person name="Scally A."/>
        </authorList>
    </citation>
    <scope>NUCLEOTIDE SEQUENCE [LARGE SCALE GENOMIC DNA]</scope>
</reference>
<feature type="domain" description="EGF-like" evidence="13">
    <location>
        <begin position="305"/>
        <end position="345"/>
    </location>
</feature>
<keyword evidence="3" id="KW-0964">Secreted</keyword>
<dbReference type="GO" id="GO:0046903">
    <property type="term" value="P:secretion"/>
    <property type="evidence" value="ECO:0007669"/>
    <property type="project" value="Ensembl"/>
</dbReference>
<evidence type="ECO:0000259" key="13">
    <source>
        <dbReference type="PROSITE" id="PS50026"/>
    </source>
</evidence>
<evidence type="ECO:0000256" key="5">
    <source>
        <dbReference type="ARBA" id="ARBA00022536"/>
    </source>
</evidence>
<dbReference type="InterPro" id="IPR055088">
    <property type="entry name" value="Fibulin_C"/>
</dbReference>
<evidence type="ECO:0000256" key="6">
    <source>
        <dbReference type="ARBA" id="ARBA00022729"/>
    </source>
</evidence>
<feature type="disulfide bond" evidence="11">
    <location>
        <begin position="269"/>
        <end position="279"/>
    </location>
</feature>
<dbReference type="PANTHER" id="PTHR24050:SF27">
    <property type="entry name" value="FIBRILLIN-1"/>
    <property type="match status" value="1"/>
</dbReference>
<comment type="similarity">
    <text evidence="2">Belongs to the fibulin family.</text>
</comment>
<dbReference type="EMBL" id="CABD030093801">
    <property type="status" value="NOT_ANNOTATED_CDS"/>
    <property type="molecule type" value="Genomic_DNA"/>
</dbReference>
<dbReference type="PROSITE" id="PS01187">
    <property type="entry name" value="EGF_CA"/>
    <property type="match status" value="2"/>
</dbReference>
<dbReference type="InterPro" id="IPR009030">
    <property type="entry name" value="Growth_fac_rcpt_cys_sf"/>
</dbReference>
<keyword evidence="5 11" id="KW-0245">EGF-like domain</keyword>
<reference evidence="14" key="3">
    <citation type="submission" date="2025-08" db="UniProtKB">
        <authorList>
            <consortium name="Ensembl"/>
        </authorList>
    </citation>
    <scope>IDENTIFICATION</scope>
</reference>
<keyword evidence="10" id="KW-0325">Glycoprotein</keyword>
<dbReference type="GO" id="GO:0048251">
    <property type="term" value="P:elastic fiber assembly"/>
    <property type="evidence" value="ECO:0007669"/>
    <property type="project" value="Ensembl"/>
</dbReference>
<keyword evidence="8" id="KW-0106">Calcium</keyword>
<evidence type="ECO:0000256" key="12">
    <source>
        <dbReference type="SAM" id="SignalP"/>
    </source>
</evidence>
<dbReference type="PROSITE" id="PS00010">
    <property type="entry name" value="ASX_HYDROXYL"/>
    <property type="match status" value="4"/>
</dbReference>
<dbReference type="Proteomes" id="UP000001519">
    <property type="component" value="Chromosome 14"/>
</dbReference>
<dbReference type="InterPro" id="IPR049883">
    <property type="entry name" value="NOTCH1_EGF-like"/>
</dbReference>
<protein>
    <submittedName>
        <fullName evidence="14">Fibulin 5</fullName>
    </submittedName>
</protein>
<dbReference type="PROSITE" id="PS01186">
    <property type="entry name" value="EGF_2"/>
    <property type="match status" value="3"/>
</dbReference>
<feature type="chain" id="PRO_5014129740" evidence="12">
    <location>
        <begin position="26"/>
        <end position="506"/>
    </location>
</feature>
<dbReference type="InterPro" id="IPR018097">
    <property type="entry name" value="EGF_Ca-bd_CS"/>
</dbReference>
<dbReference type="Gene3D" id="2.10.25.10">
    <property type="entry name" value="Laminin"/>
    <property type="match status" value="6"/>
</dbReference>
<keyword evidence="9 11" id="KW-1015">Disulfide bond</keyword>
<dbReference type="InParanoid" id="A0A2I2Y5Y4"/>
<evidence type="ECO:0000256" key="10">
    <source>
        <dbReference type="ARBA" id="ARBA00023180"/>
    </source>
</evidence>
<dbReference type="GeneTree" id="ENSGT00940000158774"/>
<keyword evidence="7" id="KW-0677">Repeat</keyword>
<dbReference type="InterPro" id="IPR000742">
    <property type="entry name" value="EGF"/>
</dbReference>
<dbReference type="EMBL" id="CABD030093800">
    <property type="status" value="NOT_ANNOTATED_CDS"/>
    <property type="molecule type" value="Genomic_DNA"/>
</dbReference>
<dbReference type="STRING" id="9593.ENSGGOP00000030315"/>
<dbReference type="SUPFAM" id="SSF57196">
    <property type="entry name" value="EGF/Laminin"/>
    <property type="match status" value="1"/>
</dbReference>
<dbReference type="FunFam" id="2.10.25.10:FF:000091">
    <property type="entry name" value="Fibulin 5"/>
    <property type="match status" value="2"/>
</dbReference>